<dbReference type="PROSITE" id="PS51778">
    <property type="entry name" value="VAST"/>
    <property type="match status" value="1"/>
</dbReference>
<feature type="region of interest" description="Disordered" evidence="6">
    <location>
        <begin position="118"/>
        <end position="172"/>
    </location>
</feature>
<evidence type="ECO:0000256" key="3">
    <source>
        <dbReference type="ARBA" id="ARBA00022989"/>
    </source>
</evidence>
<protein>
    <submittedName>
        <fullName evidence="9">Protein VASCULAR ASSOCIATED DEATH 1</fullName>
    </submittedName>
</protein>
<evidence type="ECO:0000256" key="4">
    <source>
        <dbReference type="ARBA" id="ARBA00023136"/>
    </source>
</evidence>
<evidence type="ECO:0000256" key="7">
    <source>
        <dbReference type="SAM" id="Phobius"/>
    </source>
</evidence>
<evidence type="ECO:0000256" key="1">
    <source>
        <dbReference type="ARBA" id="ARBA00004167"/>
    </source>
</evidence>
<evidence type="ECO:0000256" key="5">
    <source>
        <dbReference type="SAM" id="Coils"/>
    </source>
</evidence>
<name>A0ABD1PAL3_9LAMI</name>
<dbReference type="SMART" id="SM00568">
    <property type="entry name" value="GRAM"/>
    <property type="match status" value="1"/>
</dbReference>
<dbReference type="InterPro" id="IPR011993">
    <property type="entry name" value="PH-like_dom_sf"/>
</dbReference>
<dbReference type="GO" id="GO:0016020">
    <property type="term" value="C:membrane"/>
    <property type="evidence" value="ECO:0007669"/>
    <property type="project" value="UniProtKB-SubCell"/>
</dbReference>
<dbReference type="AlphaFoldDB" id="A0ABD1PAL3"/>
<comment type="caution">
    <text evidence="9">The sequence shown here is derived from an EMBL/GenBank/DDBJ whole genome shotgun (WGS) entry which is preliminary data.</text>
</comment>
<keyword evidence="5" id="KW-0175">Coiled coil</keyword>
<dbReference type="EMBL" id="JBFOLK010000014">
    <property type="protein sequence ID" value="KAL2460902.1"/>
    <property type="molecule type" value="Genomic_DNA"/>
</dbReference>
<proteinExistence type="predicted"/>
<keyword evidence="10" id="KW-1185">Reference proteome</keyword>
<sequence>MEWVSVWSSKVAGVEMEPEIWQADKMRVWKWKWTPREPFIRWADFWSMFVSTQPRNSSAKSLVPTSSGSLYTNGLHALVIYLLADSRLCSSTGRASILLYTYTSTTMAAVASEKIMDPTASPPISQSMDHNSSAPLSDAAATDPPSCADAPDRSSTSTPSPSRQIDSQCQPSKSEEYRQLFRLPPDEVLVQDFNCALQDSFLLQGHMYLFDRYICFYSNLFGFETKKIIPFHEITFIRRAKVAAIFPTAIEITAGGQKYFFTSFLSRDEAFKLISDGWLEHGNGSKEITDQQESKPENSSQENGSAIVEKSESSRQSVDKLDIIERDKDVPVTEDSKLSISGEAETVSTASGLQSNAVEDVEVARFVECSSSGKPSVWEQEDSDAPVVPECYTMVAESKFPIEVEEFFHLFVSDDSVSFQESFHAKCGDKDFKCTSWRPHEIHGHTRDVSFQHPIKLYFGARFGSCQEVQKYRVYRNGHLVAETSQEINDVPYGDYFRVEGRWDVVRDGSDSKPGCILKVYINVAFSKKTMWRGKIVQSTVEECREAYAIWIDLAHEELKQKNLEKEEAVSLVSNSIPNGQIVLEKQASTEKRVSEKASDANVSEMLPDLKDVNHQITNSLQENLSGSASVGSLLKDSFVKFCTYLKYQSTPSLLLVITVAVILLLMQISILVLLSRPQRIHLIPQADGMYRGGDKAETLTLLDKQLKILKEEMHVVEALLEKMQHEHTLLKRKLKDLEILRTRQ</sequence>
<evidence type="ECO:0000256" key="6">
    <source>
        <dbReference type="SAM" id="MobiDB-lite"/>
    </source>
</evidence>
<dbReference type="Proteomes" id="UP001604336">
    <property type="component" value="Unassembled WGS sequence"/>
</dbReference>
<feature type="compositionally biased region" description="Polar residues" evidence="6">
    <location>
        <begin position="122"/>
        <end position="135"/>
    </location>
</feature>
<reference evidence="10" key="1">
    <citation type="submission" date="2024-07" db="EMBL/GenBank/DDBJ databases">
        <title>Two chromosome-level genome assemblies of Korean endemic species Abeliophyllum distichum and Forsythia ovata (Oleaceae).</title>
        <authorList>
            <person name="Jang H."/>
        </authorList>
    </citation>
    <scope>NUCLEOTIDE SEQUENCE [LARGE SCALE GENOMIC DNA]</scope>
</reference>
<dbReference type="InterPro" id="IPR031968">
    <property type="entry name" value="VASt"/>
</dbReference>
<evidence type="ECO:0000259" key="8">
    <source>
        <dbReference type="PROSITE" id="PS51778"/>
    </source>
</evidence>
<gene>
    <name evidence="9" type="ORF">Adt_44322</name>
</gene>
<dbReference type="InterPro" id="IPR004182">
    <property type="entry name" value="GRAM"/>
</dbReference>
<dbReference type="Gene3D" id="2.30.29.30">
    <property type="entry name" value="Pleckstrin-homology domain (PH domain)/Phosphotyrosine-binding domain (PTB)"/>
    <property type="match status" value="1"/>
</dbReference>
<evidence type="ECO:0000256" key="2">
    <source>
        <dbReference type="ARBA" id="ARBA00022692"/>
    </source>
</evidence>
<feature type="domain" description="VASt" evidence="8">
    <location>
        <begin position="391"/>
        <end position="563"/>
    </location>
</feature>
<keyword evidence="4 7" id="KW-0472">Membrane</keyword>
<comment type="subcellular location">
    <subcellularLocation>
        <location evidence="1">Membrane</location>
        <topology evidence="1">Single-pass membrane protein</topology>
    </subcellularLocation>
</comment>
<evidence type="ECO:0000313" key="10">
    <source>
        <dbReference type="Proteomes" id="UP001604336"/>
    </source>
</evidence>
<dbReference type="PANTHER" id="PTHR47666">
    <property type="entry name" value="PROTEIN VASCULAR ASSOCIATED DEATH 1, CHLOROPLASTIC"/>
    <property type="match status" value="1"/>
</dbReference>
<dbReference type="PANTHER" id="PTHR47666:SF1">
    <property type="entry name" value="PROTEIN VASCULAR ASSOCIATED DEATH 1, CHLOROPLASTIC"/>
    <property type="match status" value="1"/>
</dbReference>
<evidence type="ECO:0000313" key="9">
    <source>
        <dbReference type="EMBL" id="KAL2460902.1"/>
    </source>
</evidence>
<dbReference type="CDD" id="cd13220">
    <property type="entry name" value="PH-GRAM_GRAMDC"/>
    <property type="match status" value="1"/>
</dbReference>
<feature type="compositionally biased region" description="Low complexity" evidence="6">
    <location>
        <begin position="153"/>
        <end position="163"/>
    </location>
</feature>
<feature type="compositionally biased region" description="Basic and acidic residues" evidence="6">
    <location>
        <begin position="284"/>
        <end position="296"/>
    </location>
</feature>
<organism evidence="9 10">
    <name type="scientific">Abeliophyllum distichum</name>
    <dbReference type="NCBI Taxonomy" id="126358"/>
    <lineage>
        <taxon>Eukaryota</taxon>
        <taxon>Viridiplantae</taxon>
        <taxon>Streptophyta</taxon>
        <taxon>Embryophyta</taxon>
        <taxon>Tracheophyta</taxon>
        <taxon>Spermatophyta</taxon>
        <taxon>Magnoliopsida</taxon>
        <taxon>eudicotyledons</taxon>
        <taxon>Gunneridae</taxon>
        <taxon>Pentapetalae</taxon>
        <taxon>asterids</taxon>
        <taxon>lamiids</taxon>
        <taxon>Lamiales</taxon>
        <taxon>Oleaceae</taxon>
        <taxon>Forsythieae</taxon>
        <taxon>Abeliophyllum</taxon>
    </lineage>
</organism>
<feature type="transmembrane region" description="Helical" evidence="7">
    <location>
        <begin position="654"/>
        <end position="675"/>
    </location>
</feature>
<dbReference type="Pfam" id="PF02893">
    <property type="entry name" value="GRAM"/>
    <property type="match status" value="1"/>
</dbReference>
<keyword evidence="2 7" id="KW-0812">Transmembrane</keyword>
<accession>A0ABD1PAL3</accession>
<feature type="region of interest" description="Disordered" evidence="6">
    <location>
        <begin position="284"/>
        <end position="314"/>
    </location>
</feature>
<feature type="coiled-coil region" evidence="5">
    <location>
        <begin position="707"/>
        <end position="741"/>
    </location>
</feature>
<dbReference type="Pfam" id="PF16016">
    <property type="entry name" value="VASt"/>
    <property type="match status" value="1"/>
</dbReference>
<keyword evidence="3 7" id="KW-1133">Transmembrane helix</keyword>